<dbReference type="EMBL" id="JAHLUN010000001">
    <property type="protein sequence ID" value="KAG7769258.1"/>
    <property type="molecule type" value="Genomic_DNA"/>
</dbReference>
<evidence type="ECO:0000313" key="4">
    <source>
        <dbReference type="Proteomes" id="UP000697297"/>
    </source>
</evidence>
<reference evidence="2 4" key="1">
    <citation type="journal article" date="2021" name="G3 (Bethesda)">
        <title>Genomic diversity, chromosomal rearrangements, and interspecies hybridization in the ogataea polymorpha species complex.</title>
        <authorList>
            <person name="Hanson S.J."/>
            <person name="Cinneide E.O."/>
            <person name="Salzberg L.I."/>
            <person name="Wolfe K.H."/>
            <person name="McGowan J."/>
            <person name="Fitzpatrick D.A."/>
            <person name="Matlin K."/>
        </authorList>
    </citation>
    <scope>NUCLEOTIDE SEQUENCE</scope>
    <source>
        <strain evidence="3">81-436-3</strain>
        <strain evidence="2">83-405-1</strain>
    </source>
</reference>
<dbReference type="Proteomes" id="UP000738402">
    <property type="component" value="Unassembled WGS sequence"/>
</dbReference>
<evidence type="ECO:0000313" key="5">
    <source>
        <dbReference type="Proteomes" id="UP000738402"/>
    </source>
</evidence>
<name>A0AAN6I3G2_9ASCO</name>
<proteinExistence type="predicted"/>
<dbReference type="EMBL" id="JAHLUH010000001">
    <property type="protein sequence ID" value="KAG7730748.1"/>
    <property type="molecule type" value="Genomic_DNA"/>
</dbReference>
<evidence type="ECO:0000313" key="3">
    <source>
        <dbReference type="EMBL" id="KAG7769258.1"/>
    </source>
</evidence>
<sequence length="98" mass="10431">MSSVQTKTQPRQPWATAIAAKPPARTAKPAPKTQAAAYVPVNNFNGQQLQAALAAKFKEIEAQVGPGGVYQGTPAWTTKNKKRKGLDVLAELSKSIES</sequence>
<keyword evidence="4" id="KW-1185">Reference proteome</keyword>
<feature type="region of interest" description="Disordered" evidence="1">
    <location>
        <begin position="1"/>
        <end position="31"/>
    </location>
</feature>
<accession>A0AAN6I3G2</accession>
<dbReference type="Proteomes" id="UP000697297">
    <property type="component" value="Unassembled WGS sequence"/>
</dbReference>
<evidence type="ECO:0000256" key="1">
    <source>
        <dbReference type="SAM" id="MobiDB-lite"/>
    </source>
</evidence>
<dbReference type="AlphaFoldDB" id="A0AAN6I3G2"/>
<gene>
    <name evidence="2" type="ORF">KL933_000543</name>
    <name evidence="3" type="ORF">KL946_000541</name>
</gene>
<feature type="compositionally biased region" description="Polar residues" evidence="1">
    <location>
        <begin position="1"/>
        <end position="11"/>
    </location>
</feature>
<protein>
    <submittedName>
        <fullName evidence="2">Uncharacterized protein</fullName>
    </submittedName>
</protein>
<evidence type="ECO:0000313" key="2">
    <source>
        <dbReference type="EMBL" id="KAG7730748.1"/>
    </source>
</evidence>
<comment type="caution">
    <text evidence="2">The sequence shown here is derived from an EMBL/GenBank/DDBJ whole genome shotgun (WGS) entry which is preliminary data.</text>
</comment>
<organism evidence="2 5">
    <name type="scientific">Ogataea haglerorum</name>
    <dbReference type="NCBI Taxonomy" id="1937702"/>
    <lineage>
        <taxon>Eukaryota</taxon>
        <taxon>Fungi</taxon>
        <taxon>Dikarya</taxon>
        <taxon>Ascomycota</taxon>
        <taxon>Saccharomycotina</taxon>
        <taxon>Pichiomycetes</taxon>
        <taxon>Pichiales</taxon>
        <taxon>Pichiaceae</taxon>
        <taxon>Ogataea</taxon>
    </lineage>
</organism>
<feature type="compositionally biased region" description="Low complexity" evidence="1">
    <location>
        <begin position="13"/>
        <end position="31"/>
    </location>
</feature>